<protein>
    <recommendedName>
        <fullName evidence="2 6">Cryptochrome DASH</fullName>
    </recommendedName>
</protein>
<keyword evidence="5 6" id="KW-0157">Chromophore</keyword>
<dbReference type="SUPFAM" id="SSF48173">
    <property type="entry name" value="Cryptochrome/photolyase FAD-binding domain"/>
    <property type="match status" value="1"/>
</dbReference>
<feature type="compositionally biased region" description="Basic residues" evidence="7">
    <location>
        <begin position="500"/>
        <end position="511"/>
    </location>
</feature>
<feature type="compositionally biased region" description="Pro residues" evidence="7">
    <location>
        <begin position="174"/>
        <end position="188"/>
    </location>
</feature>
<dbReference type="NCBIfam" id="TIGR02765">
    <property type="entry name" value="crypto_DASH"/>
    <property type="match status" value="1"/>
</dbReference>
<dbReference type="Gene3D" id="3.40.50.620">
    <property type="entry name" value="HUPs"/>
    <property type="match status" value="1"/>
</dbReference>
<dbReference type="InterPro" id="IPR006050">
    <property type="entry name" value="DNA_photolyase_N"/>
</dbReference>
<evidence type="ECO:0000313" key="9">
    <source>
        <dbReference type="EMBL" id="MDT0631656.1"/>
    </source>
</evidence>
<dbReference type="InterPro" id="IPR005101">
    <property type="entry name" value="Cryptochr/Photolyase_FAD-bd"/>
</dbReference>
<evidence type="ECO:0000259" key="8">
    <source>
        <dbReference type="PROSITE" id="PS51645"/>
    </source>
</evidence>
<evidence type="ECO:0000256" key="5">
    <source>
        <dbReference type="ARBA" id="ARBA00022991"/>
    </source>
</evidence>
<dbReference type="PROSITE" id="PS00394">
    <property type="entry name" value="DNA_PHOTOLYASES_1_1"/>
    <property type="match status" value="1"/>
</dbReference>
<evidence type="ECO:0000256" key="7">
    <source>
        <dbReference type="SAM" id="MobiDB-lite"/>
    </source>
</evidence>
<reference evidence="9 10" key="1">
    <citation type="submission" date="2023-09" db="EMBL/GenBank/DDBJ databases">
        <authorList>
            <person name="Rey-Velasco X."/>
        </authorList>
    </citation>
    <scope>NUCLEOTIDE SEQUENCE [LARGE SCALE GENOMIC DNA]</scope>
    <source>
        <strain evidence="9 10">F394</strain>
    </source>
</reference>
<dbReference type="InterPro" id="IPR014133">
    <property type="entry name" value="Cry_DASH"/>
</dbReference>
<organism evidence="9 10">
    <name type="scientific">Rubrivirga litoralis</name>
    <dbReference type="NCBI Taxonomy" id="3075598"/>
    <lineage>
        <taxon>Bacteria</taxon>
        <taxon>Pseudomonadati</taxon>
        <taxon>Rhodothermota</taxon>
        <taxon>Rhodothermia</taxon>
        <taxon>Rhodothermales</taxon>
        <taxon>Rubricoccaceae</taxon>
        <taxon>Rubrivirga</taxon>
    </lineage>
</organism>
<feature type="region of interest" description="Disordered" evidence="7">
    <location>
        <begin position="482"/>
        <end position="511"/>
    </location>
</feature>
<comment type="similarity">
    <text evidence="1 6">Belongs to the DNA photolyase class-1 family.</text>
</comment>
<dbReference type="Proteomes" id="UP001267426">
    <property type="component" value="Unassembled WGS sequence"/>
</dbReference>
<evidence type="ECO:0000256" key="1">
    <source>
        <dbReference type="ARBA" id="ARBA00005862"/>
    </source>
</evidence>
<accession>A0ABU3BR49</accession>
<keyword evidence="10" id="KW-1185">Reference proteome</keyword>
<evidence type="ECO:0000256" key="2">
    <source>
        <dbReference type="ARBA" id="ARBA00017881"/>
    </source>
</evidence>
<sequence>MPTALLWLRSDLRLDDHAALRDAAAAAGPGGRLLAVYCLDPRHYEPTALGVPKTGAYRAQFVLDALRDLRRSMRGRGGDLVVRLGRPEDVLPALAAQSGAATLHLHDEPMQEEADVEAAVRDAMPGGVDVREGRWGHTLVDLDTLPFPVAEAPDVFSPFRKAVEKAPARERYPAPVPAPDALPAPPDGVEPGEIPDSVAALGLEPREPDTRRGFAVRGGETEGLARLDDYVWGLDRLRTYEETRNGMLDPNDSSKLSPWLSNGCLSPRRVQAEVARYEATREKNKSTYWLTFELLWRDFFRVYGAKHGDRLFWPSGPKGERGVSTRLDRAHYQVWCDGRTGLPLVDASMRELNATGFMSNRGRQNAASFFAKHLGLDWRAGAAYFESLLVDYDPTSNWGNWAYVAGVGSDPRDRYFDVELQAKKYDPESAFITHWLPELAGLPPAKAREPYRMTEPEQERYGVRIGEDYPAPLVDYDRITGRLRADAQAGQRPGSGRGGAKGRRGTRRGRR</sequence>
<dbReference type="EMBL" id="JAVRHT010000015">
    <property type="protein sequence ID" value="MDT0631656.1"/>
    <property type="molecule type" value="Genomic_DNA"/>
</dbReference>
<name>A0ABU3BR49_9BACT</name>
<comment type="cofactor">
    <cofactor evidence="6">
        <name>(6R)-5,10-methylene-5,6,7,8-tetrahydrofolate</name>
        <dbReference type="ChEBI" id="CHEBI:15636"/>
    </cofactor>
    <text evidence="6">Binds 1 5,10-methenyltetrahydrofolate (MTHF) per subunit.</text>
</comment>
<dbReference type="PANTHER" id="PTHR11455">
    <property type="entry name" value="CRYPTOCHROME"/>
    <property type="match status" value="1"/>
</dbReference>
<comment type="function">
    <text evidence="6">May have a photoreceptor function.</text>
</comment>
<dbReference type="Gene3D" id="1.10.579.10">
    <property type="entry name" value="DNA Cyclobutane Dipyrimidine Photolyase, subunit A, domain 3"/>
    <property type="match status" value="1"/>
</dbReference>
<comment type="caution">
    <text evidence="9">The sequence shown here is derived from an EMBL/GenBank/DDBJ whole genome shotgun (WGS) entry which is preliminary data.</text>
</comment>
<proteinExistence type="inferred from homology"/>
<dbReference type="PANTHER" id="PTHR11455:SF22">
    <property type="entry name" value="CRYPTOCHROME DASH"/>
    <property type="match status" value="1"/>
</dbReference>
<keyword evidence="4 6" id="KW-0274">FAD</keyword>
<evidence type="ECO:0000256" key="6">
    <source>
        <dbReference type="RuleBase" id="RU367151"/>
    </source>
</evidence>
<comment type="cofactor">
    <cofactor evidence="6">
        <name>FAD</name>
        <dbReference type="ChEBI" id="CHEBI:57692"/>
    </cofactor>
    <text evidence="6">Binds 1 FAD per subunit.</text>
</comment>
<feature type="domain" description="Photolyase/cryptochrome alpha/beta" evidence="8">
    <location>
        <begin position="2"/>
        <end position="139"/>
    </location>
</feature>
<dbReference type="RefSeq" id="WP_311662998.1">
    <property type="nucleotide sequence ID" value="NZ_JAVRHT010000015.1"/>
</dbReference>
<dbReference type="InterPro" id="IPR014729">
    <property type="entry name" value="Rossmann-like_a/b/a_fold"/>
</dbReference>
<dbReference type="Gene3D" id="1.25.40.80">
    <property type="match status" value="1"/>
</dbReference>
<evidence type="ECO:0000313" key="10">
    <source>
        <dbReference type="Proteomes" id="UP001267426"/>
    </source>
</evidence>
<dbReference type="PROSITE" id="PS51645">
    <property type="entry name" value="PHR_CRY_ALPHA_BETA"/>
    <property type="match status" value="1"/>
</dbReference>
<dbReference type="InterPro" id="IPR036134">
    <property type="entry name" value="Crypto/Photolyase_FAD-like_sf"/>
</dbReference>
<dbReference type="Pfam" id="PF03441">
    <property type="entry name" value="FAD_binding_7"/>
    <property type="match status" value="1"/>
</dbReference>
<dbReference type="Pfam" id="PF00875">
    <property type="entry name" value="DNA_photolyase"/>
    <property type="match status" value="1"/>
</dbReference>
<dbReference type="InterPro" id="IPR018394">
    <property type="entry name" value="DNA_photolyase_1_CS_C"/>
</dbReference>
<feature type="region of interest" description="Disordered" evidence="7">
    <location>
        <begin position="170"/>
        <end position="195"/>
    </location>
</feature>
<keyword evidence="3 6" id="KW-0285">Flavoprotein</keyword>
<evidence type="ECO:0000256" key="3">
    <source>
        <dbReference type="ARBA" id="ARBA00022630"/>
    </source>
</evidence>
<gene>
    <name evidence="9" type="ORF">RM540_07820</name>
</gene>
<dbReference type="InterPro" id="IPR036155">
    <property type="entry name" value="Crypto/Photolyase_N_sf"/>
</dbReference>
<dbReference type="InterPro" id="IPR002081">
    <property type="entry name" value="Cryptochrome/DNA_photolyase_1"/>
</dbReference>
<evidence type="ECO:0000256" key="4">
    <source>
        <dbReference type="ARBA" id="ARBA00022827"/>
    </source>
</evidence>
<dbReference type="PRINTS" id="PR00147">
    <property type="entry name" value="DNAPHOTLYASE"/>
</dbReference>
<dbReference type="SUPFAM" id="SSF52425">
    <property type="entry name" value="Cryptochrome/photolyase, N-terminal domain"/>
    <property type="match status" value="1"/>
</dbReference>